<dbReference type="InterPro" id="IPR011990">
    <property type="entry name" value="TPR-like_helical_dom_sf"/>
</dbReference>
<evidence type="ECO:0000256" key="3">
    <source>
        <dbReference type="PROSITE-ProRule" id="PRU00339"/>
    </source>
</evidence>
<evidence type="ECO:0000256" key="1">
    <source>
        <dbReference type="ARBA" id="ARBA00022737"/>
    </source>
</evidence>
<evidence type="ECO:0000256" key="4">
    <source>
        <dbReference type="SAM" id="MobiDB-lite"/>
    </source>
</evidence>
<dbReference type="InterPro" id="IPR019734">
    <property type="entry name" value="TPR_rpt"/>
</dbReference>
<feature type="region of interest" description="Disordered" evidence="4">
    <location>
        <begin position="59"/>
        <end position="79"/>
    </location>
</feature>
<keyword evidence="6" id="KW-1185">Reference proteome</keyword>
<protein>
    <submittedName>
        <fullName evidence="5">TPR repeat-containing protein</fullName>
    </submittedName>
</protein>
<comment type="caution">
    <text evidence="5">The sequence shown here is derived from an EMBL/GenBank/DDBJ whole genome shotgun (WGS) entry which is preliminary data.</text>
</comment>
<organism evidence="5 6">
    <name type="scientific">Pedosphaera parvula (strain Ellin514)</name>
    <dbReference type="NCBI Taxonomy" id="320771"/>
    <lineage>
        <taxon>Bacteria</taxon>
        <taxon>Pseudomonadati</taxon>
        <taxon>Verrucomicrobiota</taxon>
        <taxon>Pedosphaerae</taxon>
        <taxon>Pedosphaerales</taxon>
        <taxon>Pedosphaeraceae</taxon>
        <taxon>Pedosphaera</taxon>
    </lineage>
</organism>
<evidence type="ECO:0000313" key="6">
    <source>
        <dbReference type="Proteomes" id="UP000003688"/>
    </source>
</evidence>
<reference evidence="5 6" key="1">
    <citation type="journal article" date="2011" name="J. Bacteriol.">
        <title>Genome sequence of 'Pedosphaera parvula' Ellin514, an aerobic Verrucomicrobial isolate from pasture soil.</title>
        <authorList>
            <person name="Kant R."/>
            <person name="van Passel M.W."/>
            <person name="Sangwan P."/>
            <person name="Palva A."/>
            <person name="Lucas S."/>
            <person name="Copeland A."/>
            <person name="Lapidus A."/>
            <person name="Glavina Del Rio T."/>
            <person name="Dalin E."/>
            <person name="Tice H."/>
            <person name="Bruce D."/>
            <person name="Goodwin L."/>
            <person name="Pitluck S."/>
            <person name="Chertkov O."/>
            <person name="Larimer F.W."/>
            <person name="Land M.L."/>
            <person name="Hauser L."/>
            <person name="Brettin T.S."/>
            <person name="Detter J.C."/>
            <person name="Han S."/>
            <person name="de Vos W.M."/>
            <person name="Janssen P.H."/>
            <person name="Smidt H."/>
        </authorList>
    </citation>
    <scope>NUCLEOTIDE SEQUENCE [LARGE SCALE GENOMIC DNA]</scope>
    <source>
        <strain evidence="5 6">Ellin514</strain>
    </source>
</reference>
<accession>B9XIZ8</accession>
<feature type="compositionally biased region" description="Basic and acidic residues" evidence="4">
    <location>
        <begin position="59"/>
        <end position="73"/>
    </location>
</feature>
<sequence>MSDLLIGLLGVLVATNQPAAISNLANQTVGISVAVPNDPVEKEFQKVMQEDDAAQAEVDKWRQESKTVSKKTGEASSSDLGERIRKRLVPVRKSYDELIHRYPDYAPARLTYGSFLNQTGDEHAASQQWEKARELDPKNGASWNNLANYYGEHGPVKKAFEYYSKAIEIDPVEPLYLSNFADTVSLFRKEAMVYYHLDEQQVFIKALGLYQQALKLDPKNFKLAQDLAQTYYGIKPTPTDAALNAWTNVLNLAASDFEKQGVYLHLARFKLNANRFDEAREQLKDVTDESYQERKRSLLKNIEARQPKSN</sequence>
<keyword evidence="2 3" id="KW-0802">TPR repeat</keyword>
<dbReference type="RefSeq" id="WP_007415791.1">
    <property type="nucleotide sequence ID" value="NZ_ABOX02000019.1"/>
</dbReference>
<dbReference type="SUPFAM" id="SSF48452">
    <property type="entry name" value="TPR-like"/>
    <property type="match status" value="1"/>
</dbReference>
<dbReference type="STRING" id="320771.Cflav_PD3284"/>
<dbReference type="PROSITE" id="PS50005">
    <property type="entry name" value="TPR"/>
    <property type="match status" value="2"/>
</dbReference>
<evidence type="ECO:0000313" key="5">
    <source>
        <dbReference type="EMBL" id="EEF60225.1"/>
    </source>
</evidence>
<dbReference type="PANTHER" id="PTHR44943:SF4">
    <property type="entry name" value="TPR REPEAT-CONTAINING PROTEIN MJ0798"/>
    <property type="match status" value="1"/>
</dbReference>
<dbReference type="EMBL" id="ABOX02000019">
    <property type="protein sequence ID" value="EEF60225.1"/>
    <property type="molecule type" value="Genomic_DNA"/>
</dbReference>
<gene>
    <name evidence="5" type="ORF">Cflav_PD3284</name>
</gene>
<dbReference type="SMART" id="SM00028">
    <property type="entry name" value="TPR"/>
    <property type="match status" value="3"/>
</dbReference>
<dbReference type="Pfam" id="PF13181">
    <property type="entry name" value="TPR_8"/>
    <property type="match status" value="1"/>
</dbReference>
<dbReference type="OrthoDB" id="187842at2"/>
<dbReference type="PANTHER" id="PTHR44943">
    <property type="entry name" value="CELLULOSE SYNTHASE OPERON PROTEIN C"/>
    <property type="match status" value="1"/>
</dbReference>
<dbReference type="Proteomes" id="UP000003688">
    <property type="component" value="Unassembled WGS sequence"/>
</dbReference>
<dbReference type="AlphaFoldDB" id="B9XIZ8"/>
<name>B9XIZ8_PEDPL</name>
<dbReference type="Gene3D" id="1.25.40.10">
    <property type="entry name" value="Tetratricopeptide repeat domain"/>
    <property type="match status" value="2"/>
</dbReference>
<evidence type="ECO:0000256" key="2">
    <source>
        <dbReference type="ARBA" id="ARBA00022803"/>
    </source>
</evidence>
<dbReference type="InterPro" id="IPR051685">
    <property type="entry name" value="Ycf3/AcsC/BcsC/TPR_MFPF"/>
</dbReference>
<feature type="repeat" description="TPR" evidence="3">
    <location>
        <begin position="106"/>
        <end position="139"/>
    </location>
</feature>
<feature type="repeat" description="TPR" evidence="3">
    <location>
        <begin position="140"/>
        <end position="173"/>
    </location>
</feature>
<proteinExistence type="predicted"/>
<keyword evidence="1" id="KW-0677">Repeat</keyword>